<feature type="non-terminal residue" evidence="1">
    <location>
        <position position="1"/>
    </location>
</feature>
<dbReference type="AlphaFoldDB" id="A0ABD0JY57"/>
<reference evidence="1 2" key="1">
    <citation type="journal article" date="2023" name="Sci. Data">
        <title>Genome assembly of the Korean intertidal mud-creeper Batillaria attramentaria.</title>
        <authorList>
            <person name="Patra A.K."/>
            <person name="Ho P.T."/>
            <person name="Jun S."/>
            <person name="Lee S.J."/>
            <person name="Kim Y."/>
            <person name="Won Y.J."/>
        </authorList>
    </citation>
    <scope>NUCLEOTIDE SEQUENCE [LARGE SCALE GENOMIC DNA]</scope>
    <source>
        <strain evidence="1">Wonlab-2016</strain>
    </source>
</reference>
<sequence length="97" mass="10853">LPSKRLPERPDAAVTPIQGLKKDITLAWDVCHTRPGLGFELGGFLADSARDSFLKRKQFLARSRHIFHSCVPRGGFRISGSARITSGEREFTCPKWT</sequence>
<name>A0ABD0JY57_9CAEN</name>
<comment type="caution">
    <text evidence="1">The sequence shown here is derived from an EMBL/GenBank/DDBJ whole genome shotgun (WGS) entry which is preliminary data.</text>
</comment>
<accession>A0ABD0JY57</accession>
<evidence type="ECO:0000313" key="1">
    <source>
        <dbReference type="EMBL" id="KAK7479937.1"/>
    </source>
</evidence>
<gene>
    <name evidence="1" type="ORF">BaRGS_00028845</name>
</gene>
<evidence type="ECO:0000313" key="2">
    <source>
        <dbReference type="Proteomes" id="UP001519460"/>
    </source>
</evidence>
<dbReference type="EMBL" id="JACVVK020000292">
    <property type="protein sequence ID" value="KAK7479937.1"/>
    <property type="molecule type" value="Genomic_DNA"/>
</dbReference>
<organism evidence="1 2">
    <name type="scientific">Batillaria attramentaria</name>
    <dbReference type="NCBI Taxonomy" id="370345"/>
    <lineage>
        <taxon>Eukaryota</taxon>
        <taxon>Metazoa</taxon>
        <taxon>Spiralia</taxon>
        <taxon>Lophotrochozoa</taxon>
        <taxon>Mollusca</taxon>
        <taxon>Gastropoda</taxon>
        <taxon>Caenogastropoda</taxon>
        <taxon>Sorbeoconcha</taxon>
        <taxon>Cerithioidea</taxon>
        <taxon>Batillariidae</taxon>
        <taxon>Batillaria</taxon>
    </lineage>
</organism>
<dbReference type="Proteomes" id="UP001519460">
    <property type="component" value="Unassembled WGS sequence"/>
</dbReference>
<keyword evidence="2" id="KW-1185">Reference proteome</keyword>
<proteinExistence type="predicted"/>
<protein>
    <submittedName>
        <fullName evidence="1">Uncharacterized protein</fullName>
    </submittedName>
</protein>